<comment type="catalytic activity">
    <reaction evidence="4">
        <text>glycine + O2 + H2O = glyoxylate + H2O2 + NH4(+)</text>
        <dbReference type="Rhea" id="RHEA:11532"/>
        <dbReference type="ChEBI" id="CHEBI:15377"/>
        <dbReference type="ChEBI" id="CHEBI:15379"/>
        <dbReference type="ChEBI" id="CHEBI:16240"/>
        <dbReference type="ChEBI" id="CHEBI:28938"/>
        <dbReference type="ChEBI" id="CHEBI:36655"/>
        <dbReference type="ChEBI" id="CHEBI:57305"/>
        <dbReference type="EC" id="1.4.3.19"/>
    </reaction>
</comment>
<sequence length="383" mass="40827">MQHVAVVGAGIVGLLTAHELRRRGHRVELRSPGIAEGASYAAAGMLAPAAEIQHGQGPLWDIMREAGELHREFAAHLSGAGYRDTSALVVGRDAADLADLRGLVDVQRTTGARVRELTGSALHREEQALRRGLAGGVLLDRDHQVDPRRLAAVVLEALTATDLPGPPVRIRREAVADCAGIEADAVVLAAGLGVSGIDGPHRELDLALRPVRGDILRLRVPASLLLPGEENLVHRTVRALVRGRPVYLVPREDRTLVLGASSREDDLEGSSAGAVLQLLQDAAEILPAVRETELIEVTTRDRPGTPDDLPLLGPVPGAEHVIVSTGYHRHGILLAAWAAKRTADLVEGIPPTPRAAAQLHAVRPDRFTPVAAHRSAPHLEETR</sequence>
<name>A0A3R8SNL7_9MICO</name>
<accession>A0A3R8SNL7</accession>
<gene>
    <name evidence="7" type="primary">thiO</name>
    <name evidence="7" type="ORF">DS079_13200</name>
</gene>
<dbReference type="NCBIfam" id="TIGR02352">
    <property type="entry name" value="thiamin_ThiO"/>
    <property type="match status" value="1"/>
</dbReference>
<keyword evidence="8" id="KW-1185">Reference proteome</keyword>
<dbReference type="InterPro" id="IPR006076">
    <property type="entry name" value="FAD-dep_OxRdtase"/>
</dbReference>
<dbReference type="SUPFAM" id="SSF51905">
    <property type="entry name" value="FAD/NAD(P)-binding domain"/>
    <property type="match status" value="1"/>
</dbReference>
<dbReference type="AlphaFoldDB" id="A0A3R8SNL7"/>
<dbReference type="PANTHER" id="PTHR13847">
    <property type="entry name" value="SARCOSINE DEHYDROGENASE-RELATED"/>
    <property type="match status" value="1"/>
</dbReference>
<evidence type="ECO:0000256" key="5">
    <source>
        <dbReference type="ARBA" id="ARBA00050018"/>
    </source>
</evidence>
<dbReference type="UniPathway" id="UPA00060"/>
<dbReference type="SUPFAM" id="SSF54373">
    <property type="entry name" value="FAD-linked reductases, C-terminal domain"/>
    <property type="match status" value="1"/>
</dbReference>
<evidence type="ECO:0000259" key="6">
    <source>
        <dbReference type="Pfam" id="PF01266"/>
    </source>
</evidence>
<dbReference type="Proteomes" id="UP000274327">
    <property type="component" value="Unassembled WGS sequence"/>
</dbReference>
<dbReference type="Pfam" id="PF01266">
    <property type="entry name" value="DAO"/>
    <property type="match status" value="1"/>
</dbReference>
<evidence type="ECO:0000256" key="1">
    <source>
        <dbReference type="ARBA" id="ARBA00004948"/>
    </source>
</evidence>
<dbReference type="PANTHER" id="PTHR13847:SF289">
    <property type="entry name" value="GLYCINE OXIDASE"/>
    <property type="match status" value="1"/>
</dbReference>
<keyword evidence="2" id="KW-0784">Thiamine biosynthesis</keyword>
<evidence type="ECO:0000313" key="7">
    <source>
        <dbReference type="EMBL" id="RRR17677.1"/>
    </source>
</evidence>
<evidence type="ECO:0000256" key="2">
    <source>
        <dbReference type="ARBA" id="ARBA00022977"/>
    </source>
</evidence>
<comment type="caution">
    <text evidence="7">The sequence shown here is derived from an EMBL/GenBank/DDBJ whole genome shotgun (WGS) entry which is preliminary data.</text>
</comment>
<reference evidence="7 8" key="1">
    <citation type="submission" date="2018-07" db="EMBL/GenBank/DDBJ databases">
        <title>Brachybacteriurn paraconglorneratum KCTC 9916.</title>
        <authorList>
            <person name="Li Y."/>
        </authorList>
    </citation>
    <scope>NUCLEOTIDE SEQUENCE [LARGE SCALE GENOMIC DNA]</scope>
    <source>
        <strain evidence="7 8">KCTC 9916</strain>
    </source>
</reference>
<dbReference type="RefSeq" id="WP_126988331.1">
    <property type="nucleotide sequence ID" value="NZ_JALXWX010000020.1"/>
</dbReference>
<comment type="pathway">
    <text evidence="1">Cofactor biosynthesis; thiamine diphosphate biosynthesis.</text>
</comment>
<proteinExistence type="predicted"/>
<evidence type="ECO:0000256" key="4">
    <source>
        <dbReference type="ARBA" id="ARBA00049872"/>
    </source>
</evidence>
<dbReference type="GO" id="GO:0009229">
    <property type="term" value="P:thiamine diphosphate biosynthetic process"/>
    <property type="evidence" value="ECO:0007669"/>
    <property type="project" value="UniProtKB-UniPathway"/>
</dbReference>
<evidence type="ECO:0000256" key="3">
    <source>
        <dbReference type="ARBA" id="ARBA00023002"/>
    </source>
</evidence>
<dbReference type="GO" id="GO:0009228">
    <property type="term" value="P:thiamine biosynthetic process"/>
    <property type="evidence" value="ECO:0007669"/>
    <property type="project" value="UniProtKB-KW"/>
</dbReference>
<dbReference type="GeneID" id="78121975"/>
<dbReference type="GO" id="GO:0050660">
    <property type="term" value="F:flavin adenine dinucleotide binding"/>
    <property type="evidence" value="ECO:0007669"/>
    <property type="project" value="InterPro"/>
</dbReference>
<dbReference type="Gene3D" id="3.50.50.60">
    <property type="entry name" value="FAD/NAD(P)-binding domain"/>
    <property type="match status" value="1"/>
</dbReference>
<dbReference type="EMBL" id="QOCI01000011">
    <property type="protein sequence ID" value="RRR17677.1"/>
    <property type="molecule type" value="Genomic_DNA"/>
</dbReference>
<dbReference type="GO" id="GO:0005737">
    <property type="term" value="C:cytoplasm"/>
    <property type="evidence" value="ECO:0007669"/>
    <property type="project" value="TreeGrafter"/>
</dbReference>
<protein>
    <recommendedName>
        <fullName evidence="5">glycine oxidase</fullName>
        <ecNumber evidence="5">1.4.3.19</ecNumber>
    </recommendedName>
</protein>
<dbReference type="EC" id="1.4.3.19" evidence="5"/>
<keyword evidence="3 7" id="KW-0560">Oxidoreductase</keyword>
<dbReference type="InterPro" id="IPR012727">
    <property type="entry name" value="Gly_oxidase_ThiO"/>
</dbReference>
<dbReference type="Gene3D" id="3.30.9.10">
    <property type="entry name" value="D-Amino Acid Oxidase, subunit A, domain 2"/>
    <property type="match status" value="1"/>
</dbReference>
<dbReference type="InterPro" id="IPR036188">
    <property type="entry name" value="FAD/NAD-bd_sf"/>
</dbReference>
<feature type="domain" description="FAD dependent oxidoreductase" evidence="6">
    <location>
        <begin position="3"/>
        <end position="345"/>
    </location>
</feature>
<dbReference type="GO" id="GO:0043799">
    <property type="term" value="F:glycine oxidase activity"/>
    <property type="evidence" value="ECO:0007669"/>
    <property type="project" value="UniProtKB-EC"/>
</dbReference>
<organism evidence="7 8">
    <name type="scientific">Brachybacterium paraconglomeratum</name>
    <dbReference type="NCBI Taxonomy" id="173362"/>
    <lineage>
        <taxon>Bacteria</taxon>
        <taxon>Bacillati</taxon>
        <taxon>Actinomycetota</taxon>
        <taxon>Actinomycetes</taxon>
        <taxon>Micrococcales</taxon>
        <taxon>Dermabacteraceae</taxon>
        <taxon>Brachybacterium</taxon>
    </lineage>
</organism>
<evidence type="ECO:0000313" key="8">
    <source>
        <dbReference type="Proteomes" id="UP000274327"/>
    </source>
</evidence>